<dbReference type="InterPro" id="IPR001357">
    <property type="entry name" value="BRCT_dom"/>
</dbReference>
<feature type="compositionally biased region" description="Basic and acidic residues" evidence="1">
    <location>
        <begin position="268"/>
        <end position="279"/>
    </location>
</feature>
<feature type="region of interest" description="Disordered" evidence="1">
    <location>
        <begin position="245"/>
        <end position="301"/>
    </location>
</feature>
<dbReference type="NCBIfam" id="TIGR00449">
    <property type="entry name" value="tgt_general"/>
    <property type="match status" value="1"/>
</dbReference>
<evidence type="ECO:0000313" key="3">
    <source>
        <dbReference type="EMBL" id="CAH0479269.1"/>
    </source>
</evidence>
<dbReference type="PANTHER" id="PTHR46064:SF1">
    <property type="entry name" value="QUEUINE TRNA-RIBOSYLTRANSFERASE ACCESSORY SUBUNIT 2"/>
    <property type="match status" value="1"/>
</dbReference>
<evidence type="ECO:0000259" key="2">
    <source>
        <dbReference type="PROSITE" id="PS50172"/>
    </source>
</evidence>
<dbReference type="Gene3D" id="3.20.20.105">
    <property type="entry name" value="Queuine tRNA-ribosyltransferase-like"/>
    <property type="match status" value="1"/>
</dbReference>
<dbReference type="GO" id="GO:0006400">
    <property type="term" value="P:tRNA modification"/>
    <property type="evidence" value="ECO:0007669"/>
    <property type="project" value="InterPro"/>
</dbReference>
<dbReference type="InterPro" id="IPR036420">
    <property type="entry name" value="BRCT_dom_sf"/>
</dbReference>
<feature type="compositionally biased region" description="Polar residues" evidence="1">
    <location>
        <begin position="283"/>
        <end position="295"/>
    </location>
</feature>
<gene>
    <name evidence="3" type="ORF">PBS003_LOCUS5920</name>
</gene>
<name>A0AAU9KZW3_9STRA</name>
<feature type="region of interest" description="Disordered" evidence="1">
    <location>
        <begin position="316"/>
        <end position="366"/>
    </location>
</feature>
<dbReference type="SUPFAM" id="SSF51713">
    <property type="entry name" value="tRNA-guanine transglycosylase"/>
    <property type="match status" value="1"/>
</dbReference>
<feature type="domain" description="BRCT" evidence="2">
    <location>
        <begin position="1"/>
        <end position="59"/>
    </location>
</feature>
<comment type="caution">
    <text evidence="3">The sequence shown here is derived from an EMBL/GenBank/DDBJ whole genome shotgun (WGS) entry which is preliminary data.</text>
</comment>
<sequence length="937" mass="105898">MTPLFHELQFYLTRSLSTKEKAELERLIEQNGGIVSTTPARAMQLVNYESLDATHPEWISFDFIKDSVMLQSLQNPSQYSGKVYTISREKNTDTNNNVKKHGRRKYTVEEDARMLHYVKLRGWKSMQPMAESVWRQAEREKVTLHSAQSMYEHFRKQLQRKTLMEQRYIMAKAAAEVRTWIVNHDVVAANEVKRVGEMQSCPNSTGLRNCTTPESIAITQALQIASVAPDQCRSTVPMTSSVAMRGLGNINRRDVRTRSRKPTSPLRISERLRRSEGTDVSKGITSFRSTTSTNPYHVATPVCPATPEISVAQTAPAELETDDQSADRKQHKRKHGSSSSEASVSHDSSLSHQDTEDSDVESVESLTRRDNGVFFRSTWTELARDHTKRRMLQRFFEPFLTPASVAHTSTPDPEAQASSSVAPLLTHPTDVVVPAAAQVGEGLHQVKTMEHATDKETDQIICQLQFDTHQDMPTVVHALYYCSGDVEMAAAFLKGLMPLSMWSPEDDLLLVNLVAEEVIDRSVVDAAIARGDFELMRVWLKKRYQRQHAWDSVIRVTANSCESMHVMSIKRAQPIWNAILKTLKTCSFSHPLLFASKYRGQCTSLDSREYAMVDNCLKIKDLTAQVVDFADILSLVKLAMNGIRSFRELLNVIDYRLVFSARDYVNNSNPPSFKATAFMVETSGGRRVISTEEFMQAAQLLQLELIVPLADEISGEKGRNRHRAALWVEMTKFCARAKRLELIDIIVKAVTLVSLPRLISGIGHPLDVLDTFNRGVDAFVSPYPDNATKAGSVLVFWISDDDNGSSARERFGGLLHLREKRFATDFSPLMAGFDCFTCQKYSRAYVHHMLNVREMLGAILLYLHNLQHYYRFFREIRAVIIADRFSAYHAKFASKFKEKVSPAPPLLIPAAIEERTRKTDVKMGVTKATAPFVSMRQ</sequence>
<dbReference type="InterPro" id="IPR002616">
    <property type="entry name" value="tRNA_ribo_trans-like"/>
</dbReference>
<evidence type="ECO:0000313" key="4">
    <source>
        <dbReference type="Proteomes" id="UP001160483"/>
    </source>
</evidence>
<dbReference type="Gene3D" id="1.10.10.60">
    <property type="entry name" value="Homeodomain-like"/>
    <property type="match status" value="1"/>
</dbReference>
<dbReference type="CDD" id="cd11655">
    <property type="entry name" value="rap1_myb-like"/>
    <property type="match status" value="1"/>
</dbReference>
<dbReference type="InterPro" id="IPR009057">
    <property type="entry name" value="Homeodomain-like_sf"/>
</dbReference>
<dbReference type="AlphaFoldDB" id="A0AAU9KZW3"/>
<dbReference type="Pfam" id="PF08914">
    <property type="entry name" value="Myb_Rap1"/>
    <property type="match status" value="1"/>
</dbReference>
<dbReference type="InterPro" id="IPR036511">
    <property type="entry name" value="TGT-like_sf"/>
</dbReference>
<organism evidence="3 4">
    <name type="scientific">Peronospora belbahrii</name>
    <dbReference type="NCBI Taxonomy" id="622444"/>
    <lineage>
        <taxon>Eukaryota</taxon>
        <taxon>Sar</taxon>
        <taxon>Stramenopiles</taxon>
        <taxon>Oomycota</taxon>
        <taxon>Peronosporomycetes</taxon>
        <taxon>Peronosporales</taxon>
        <taxon>Peronosporaceae</taxon>
        <taxon>Peronospora</taxon>
    </lineage>
</organism>
<dbReference type="Proteomes" id="UP001160483">
    <property type="component" value="Unassembled WGS sequence"/>
</dbReference>
<dbReference type="InterPro" id="IPR050852">
    <property type="entry name" value="Queuine_tRNA-ribosyltrfase"/>
</dbReference>
<dbReference type="SUPFAM" id="SSF52113">
    <property type="entry name" value="BRCT domain"/>
    <property type="match status" value="1"/>
</dbReference>
<dbReference type="EMBL" id="CAKKTJ010000297">
    <property type="protein sequence ID" value="CAH0479269.1"/>
    <property type="molecule type" value="Genomic_DNA"/>
</dbReference>
<protein>
    <recommendedName>
        <fullName evidence="2">BRCT domain-containing protein</fullName>
    </recommendedName>
</protein>
<proteinExistence type="predicted"/>
<accession>A0AAU9KZW3</accession>
<dbReference type="SUPFAM" id="SSF46689">
    <property type="entry name" value="Homeodomain-like"/>
    <property type="match status" value="1"/>
</dbReference>
<dbReference type="InterPro" id="IPR015010">
    <property type="entry name" value="TERF2IP_Myb"/>
</dbReference>
<dbReference type="Pfam" id="PF16589">
    <property type="entry name" value="BRCT_2"/>
    <property type="match status" value="1"/>
</dbReference>
<dbReference type="PANTHER" id="PTHR46064">
    <property type="entry name" value="QUEUINE TRNA-RIBOSYLTRANSFERASE ACCESSORY SUBUNIT 2"/>
    <property type="match status" value="1"/>
</dbReference>
<reference evidence="3" key="1">
    <citation type="submission" date="2021-11" db="EMBL/GenBank/DDBJ databases">
        <authorList>
            <person name="Islam A."/>
            <person name="Islam S."/>
            <person name="Flora M.S."/>
            <person name="Rahman M."/>
            <person name="Ziaur R.M."/>
            <person name="Epstein J.H."/>
            <person name="Hassan M."/>
            <person name="Klassen M."/>
            <person name="Woodard K."/>
            <person name="Webb A."/>
            <person name="Webby R.J."/>
            <person name="El Zowalaty M.E."/>
        </authorList>
    </citation>
    <scope>NUCLEOTIDE SEQUENCE</scope>
    <source>
        <strain evidence="3">Pbs3</strain>
    </source>
</reference>
<feature type="compositionally biased region" description="Low complexity" evidence="1">
    <location>
        <begin position="337"/>
        <end position="351"/>
    </location>
</feature>
<evidence type="ECO:0000256" key="1">
    <source>
        <dbReference type="SAM" id="MobiDB-lite"/>
    </source>
</evidence>
<dbReference type="PROSITE" id="PS50172">
    <property type="entry name" value="BRCT"/>
    <property type="match status" value="1"/>
</dbReference>
<dbReference type="Pfam" id="PF01702">
    <property type="entry name" value="TGT"/>
    <property type="match status" value="1"/>
</dbReference>